<comment type="caution">
    <text evidence="12">The sequence shown here is derived from an EMBL/GenBank/DDBJ whole genome shotgun (WGS) entry which is preliminary data.</text>
</comment>
<dbReference type="PROSITE" id="PS50119">
    <property type="entry name" value="ZF_BBOX"/>
    <property type="match status" value="2"/>
</dbReference>
<dbReference type="CDD" id="cd19821">
    <property type="entry name" value="Bbox1_BBX-like"/>
    <property type="match status" value="2"/>
</dbReference>
<evidence type="ECO:0000256" key="8">
    <source>
        <dbReference type="PROSITE-ProRule" id="PRU00024"/>
    </source>
</evidence>
<dbReference type="PANTHER" id="PTHR31717">
    <property type="entry name" value="ZINC FINGER PROTEIN CONSTANS-LIKE 10"/>
    <property type="match status" value="1"/>
</dbReference>
<evidence type="ECO:0000256" key="6">
    <source>
        <dbReference type="ARBA" id="ARBA00022833"/>
    </source>
</evidence>
<dbReference type="SMART" id="SM00336">
    <property type="entry name" value="BBOX"/>
    <property type="match status" value="1"/>
</dbReference>
<comment type="similarity">
    <text evidence="2">Belongs to the CONSTANS family.</text>
</comment>
<keyword evidence="6" id="KW-0862">Zinc</keyword>
<evidence type="ECO:0000256" key="4">
    <source>
        <dbReference type="ARBA" id="ARBA00022737"/>
    </source>
</evidence>
<dbReference type="Proteomes" id="UP001642360">
    <property type="component" value="Unassembled WGS sequence"/>
</dbReference>
<keyword evidence="4" id="KW-0677">Repeat</keyword>
<keyword evidence="3" id="KW-0479">Metal-binding</keyword>
<feature type="domain" description="CCT" evidence="11">
    <location>
        <begin position="358"/>
        <end position="400"/>
    </location>
</feature>
<organism evidence="12 13">
    <name type="scientific">Ilex paraguariensis</name>
    <name type="common">yerba mate</name>
    <dbReference type="NCBI Taxonomy" id="185542"/>
    <lineage>
        <taxon>Eukaryota</taxon>
        <taxon>Viridiplantae</taxon>
        <taxon>Streptophyta</taxon>
        <taxon>Embryophyta</taxon>
        <taxon>Tracheophyta</taxon>
        <taxon>Spermatophyta</taxon>
        <taxon>Magnoliopsida</taxon>
        <taxon>eudicotyledons</taxon>
        <taxon>Gunneridae</taxon>
        <taxon>Pentapetalae</taxon>
        <taxon>asterids</taxon>
        <taxon>campanulids</taxon>
        <taxon>Aquifoliales</taxon>
        <taxon>Aquifoliaceae</taxon>
        <taxon>Ilex</taxon>
    </lineage>
</organism>
<protein>
    <recommendedName>
        <fullName evidence="14">Zinc finger protein CONSTANS-LIKE 9-like</fullName>
    </recommendedName>
</protein>
<dbReference type="InterPro" id="IPR000315">
    <property type="entry name" value="Znf_B-box"/>
</dbReference>
<gene>
    <name evidence="12" type="ORF">ILEXP_LOCUS36439</name>
</gene>
<dbReference type="Pfam" id="PF06203">
    <property type="entry name" value="CCT"/>
    <property type="match status" value="1"/>
</dbReference>
<dbReference type="GO" id="GO:0006355">
    <property type="term" value="P:regulation of DNA-templated transcription"/>
    <property type="evidence" value="ECO:0007669"/>
    <property type="project" value="UniProtKB-ARBA"/>
</dbReference>
<dbReference type="InterPro" id="IPR049808">
    <property type="entry name" value="CONSTANS-like_Bbox1"/>
</dbReference>
<evidence type="ECO:0000256" key="2">
    <source>
        <dbReference type="ARBA" id="ARBA00010024"/>
    </source>
</evidence>
<evidence type="ECO:0000259" key="11">
    <source>
        <dbReference type="PROSITE" id="PS51017"/>
    </source>
</evidence>
<comment type="subcellular location">
    <subcellularLocation>
        <location evidence="1 9">Nucleus</location>
    </subcellularLocation>
</comment>
<evidence type="ECO:0000256" key="1">
    <source>
        <dbReference type="ARBA" id="ARBA00004123"/>
    </source>
</evidence>
<evidence type="ECO:0000256" key="7">
    <source>
        <dbReference type="ARBA" id="ARBA00023242"/>
    </source>
</evidence>
<dbReference type="PANTHER" id="PTHR31717:SF131">
    <property type="entry name" value="ZINC FINGER PROTEIN CONSTANS-LIKE 9"/>
    <property type="match status" value="1"/>
</dbReference>
<dbReference type="GO" id="GO:0008270">
    <property type="term" value="F:zinc ion binding"/>
    <property type="evidence" value="ECO:0007669"/>
    <property type="project" value="UniProtKB-KW"/>
</dbReference>
<dbReference type="AlphaFoldDB" id="A0ABC8TCN9"/>
<feature type="domain" description="B box-type" evidence="10">
    <location>
        <begin position="43"/>
        <end position="90"/>
    </location>
</feature>
<dbReference type="PROSITE" id="PS51017">
    <property type="entry name" value="CCT"/>
    <property type="match status" value="1"/>
</dbReference>
<evidence type="ECO:0008006" key="14">
    <source>
        <dbReference type="Google" id="ProtNLM"/>
    </source>
</evidence>
<evidence type="ECO:0000313" key="13">
    <source>
        <dbReference type="Proteomes" id="UP001642360"/>
    </source>
</evidence>
<dbReference type="EMBL" id="CAUOFW020004769">
    <property type="protein sequence ID" value="CAK9167180.1"/>
    <property type="molecule type" value="Genomic_DNA"/>
</dbReference>
<feature type="domain" description="B box-type" evidence="10">
    <location>
        <begin position="1"/>
        <end position="47"/>
    </location>
</feature>
<evidence type="ECO:0000313" key="12">
    <source>
        <dbReference type="EMBL" id="CAK9167180.1"/>
    </source>
</evidence>
<keyword evidence="7 9" id="KW-0539">Nucleus</keyword>
<evidence type="ECO:0000256" key="3">
    <source>
        <dbReference type="ARBA" id="ARBA00022723"/>
    </source>
</evidence>
<dbReference type="GO" id="GO:0005634">
    <property type="term" value="C:nucleus"/>
    <property type="evidence" value="ECO:0007669"/>
    <property type="project" value="UniProtKB-SubCell"/>
</dbReference>
<evidence type="ECO:0000256" key="9">
    <source>
        <dbReference type="PROSITE-ProRule" id="PRU00357"/>
    </source>
</evidence>
<proteinExistence type="inferred from homology"/>
<dbReference type="InterPro" id="IPR010402">
    <property type="entry name" value="CCT_domain"/>
</dbReference>
<evidence type="ECO:0000256" key="5">
    <source>
        <dbReference type="ARBA" id="ARBA00022771"/>
    </source>
</evidence>
<accession>A0ABC8TCN9</accession>
<keyword evidence="13" id="KW-1185">Reference proteome</keyword>
<reference evidence="12 13" key="1">
    <citation type="submission" date="2024-02" db="EMBL/GenBank/DDBJ databases">
        <authorList>
            <person name="Vignale AGUSTIN F."/>
            <person name="Sosa J E."/>
            <person name="Modenutti C."/>
        </authorList>
    </citation>
    <scope>NUCLEOTIDE SEQUENCE [LARGE SCALE GENOMIC DNA]</scope>
</reference>
<keyword evidence="5 8" id="KW-0863">Zinc-finger</keyword>
<sequence length="453" mass="49305">MGYTCDFCGDQRSMVYCRSDAASLCLSCDRNVHSANALSRRHSRTLVCERCNSQPACVRCVEERISLCQNCDWTGHAGSNSGSTHKRQTLNCYSGCPSAAELSTIWSFLLDVPSVGDSTCQQGMGAMSITENCSGNSQGPSGNNNNQDIAIAVEESDLQKADSSNVWMGSTSMPLPDTRLKNVDLPVGSTYSTPPKLYCSETKGTEQCEDDGFYEDFDMDEVDLNIENYEELFGVTLNDTEQLFENDGIDSLFGMKDMSGADSNCQGAHVTEGSSIGLVNAMQPTCSNAPSADSLMSCKTEPNPCFPRQAPSNLSFSGLSGESGAGDYQDCGASSMLLMGEPPWCSPCPENSFPLTSRSSAVLRYKEKKKARKFEKKVRYASRKARADVRRRVKGRFVKAGDAYDYDPLIPDEVFVILNNVNRFSCCLALHSGDGIAVLGGFVPFDIVEVYVR</sequence>
<evidence type="ECO:0000259" key="10">
    <source>
        <dbReference type="PROSITE" id="PS50119"/>
    </source>
</evidence>
<name>A0ABC8TCN9_9AQUA</name>